<dbReference type="SMART" id="SM00304">
    <property type="entry name" value="HAMP"/>
    <property type="match status" value="1"/>
</dbReference>
<dbReference type="Gene3D" id="3.30.565.10">
    <property type="entry name" value="Histidine kinase-like ATPase, C-terminal domain"/>
    <property type="match status" value="1"/>
</dbReference>
<keyword evidence="14 15" id="KW-0472">Membrane</keyword>
<evidence type="ECO:0000256" key="2">
    <source>
        <dbReference type="ARBA" id="ARBA00004429"/>
    </source>
</evidence>
<dbReference type="InterPro" id="IPR050980">
    <property type="entry name" value="2C_sensor_his_kinase"/>
</dbReference>
<feature type="transmembrane region" description="Helical" evidence="15">
    <location>
        <begin position="25"/>
        <end position="49"/>
    </location>
</feature>
<evidence type="ECO:0000313" key="18">
    <source>
        <dbReference type="EMBL" id="HJA08583.1"/>
    </source>
</evidence>
<dbReference type="InterPro" id="IPR004358">
    <property type="entry name" value="Sig_transdc_His_kin-like_C"/>
</dbReference>
<dbReference type="SUPFAM" id="SSF55874">
    <property type="entry name" value="ATPase domain of HSP90 chaperone/DNA topoisomerase II/histidine kinase"/>
    <property type="match status" value="1"/>
</dbReference>
<evidence type="ECO:0000256" key="10">
    <source>
        <dbReference type="ARBA" id="ARBA00022777"/>
    </source>
</evidence>
<keyword evidence="10" id="KW-0418">Kinase</keyword>
<reference evidence="18" key="2">
    <citation type="submission" date="2021-04" db="EMBL/GenBank/DDBJ databases">
        <authorList>
            <person name="Gilroy R."/>
        </authorList>
    </citation>
    <scope>NUCLEOTIDE SEQUENCE</scope>
    <source>
        <strain evidence="18">CHK186-16707</strain>
    </source>
</reference>
<dbReference type="PRINTS" id="PR00344">
    <property type="entry name" value="BCTRLSENSOR"/>
</dbReference>
<dbReference type="PROSITE" id="PS50885">
    <property type="entry name" value="HAMP"/>
    <property type="match status" value="1"/>
</dbReference>
<dbReference type="GO" id="GO:0000155">
    <property type="term" value="F:phosphorelay sensor kinase activity"/>
    <property type="evidence" value="ECO:0007669"/>
    <property type="project" value="InterPro"/>
</dbReference>
<evidence type="ECO:0000256" key="7">
    <source>
        <dbReference type="ARBA" id="ARBA00022679"/>
    </source>
</evidence>
<dbReference type="SMART" id="SM00387">
    <property type="entry name" value="HATPase_c"/>
    <property type="match status" value="1"/>
</dbReference>
<dbReference type="Gene3D" id="1.10.287.130">
    <property type="match status" value="1"/>
</dbReference>
<evidence type="ECO:0000256" key="5">
    <source>
        <dbReference type="ARBA" id="ARBA00022519"/>
    </source>
</evidence>
<dbReference type="EC" id="2.7.13.3" evidence="3"/>
<dbReference type="PANTHER" id="PTHR44936:SF5">
    <property type="entry name" value="SENSOR HISTIDINE KINASE ENVZ"/>
    <property type="match status" value="1"/>
</dbReference>
<keyword evidence="6" id="KW-0597">Phosphoprotein</keyword>
<evidence type="ECO:0000256" key="11">
    <source>
        <dbReference type="ARBA" id="ARBA00022840"/>
    </source>
</evidence>
<dbReference type="CDD" id="cd06225">
    <property type="entry name" value="HAMP"/>
    <property type="match status" value="1"/>
</dbReference>
<dbReference type="SMART" id="SM00388">
    <property type="entry name" value="HisKA"/>
    <property type="match status" value="1"/>
</dbReference>
<keyword evidence="11" id="KW-0067">ATP-binding</keyword>
<evidence type="ECO:0000259" key="17">
    <source>
        <dbReference type="PROSITE" id="PS50885"/>
    </source>
</evidence>
<dbReference type="InterPro" id="IPR005467">
    <property type="entry name" value="His_kinase_dom"/>
</dbReference>
<evidence type="ECO:0000313" key="19">
    <source>
        <dbReference type="Proteomes" id="UP000824225"/>
    </source>
</evidence>
<evidence type="ECO:0000256" key="3">
    <source>
        <dbReference type="ARBA" id="ARBA00012438"/>
    </source>
</evidence>
<name>A0A9D2KMI7_9BACT</name>
<keyword evidence="4" id="KW-1003">Cell membrane</keyword>
<dbReference type="Pfam" id="PF02518">
    <property type="entry name" value="HATPase_c"/>
    <property type="match status" value="1"/>
</dbReference>
<dbReference type="AlphaFoldDB" id="A0A9D2KMI7"/>
<evidence type="ECO:0000256" key="12">
    <source>
        <dbReference type="ARBA" id="ARBA00022989"/>
    </source>
</evidence>
<proteinExistence type="predicted"/>
<accession>A0A9D2KMI7</accession>
<comment type="subcellular location">
    <subcellularLocation>
        <location evidence="2">Cell inner membrane</location>
        <topology evidence="2">Multi-pass membrane protein</topology>
    </subcellularLocation>
</comment>
<comment type="caution">
    <text evidence="18">The sequence shown here is derived from an EMBL/GenBank/DDBJ whole genome shotgun (WGS) entry which is preliminary data.</text>
</comment>
<dbReference type="PANTHER" id="PTHR44936">
    <property type="entry name" value="SENSOR PROTEIN CREC"/>
    <property type="match status" value="1"/>
</dbReference>
<dbReference type="Pfam" id="PF00672">
    <property type="entry name" value="HAMP"/>
    <property type="match status" value="1"/>
</dbReference>
<dbReference type="InterPro" id="IPR003594">
    <property type="entry name" value="HATPase_dom"/>
</dbReference>
<dbReference type="InterPro" id="IPR003661">
    <property type="entry name" value="HisK_dim/P_dom"/>
</dbReference>
<keyword evidence="9" id="KW-0547">Nucleotide-binding</keyword>
<evidence type="ECO:0000256" key="9">
    <source>
        <dbReference type="ARBA" id="ARBA00022741"/>
    </source>
</evidence>
<keyword evidence="5" id="KW-0997">Cell inner membrane</keyword>
<evidence type="ECO:0000259" key="16">
    <source>
        <dbReference type="PROSITE" id="PS50109"/>
    </source>
</evidence>
<comment type="catalytic activity">
    <reaction evidence="1">
        <text>ATP + protein L-histidine = ADP + protein N-phospho-L-histidine.</text>
        <dbReference type="EC" id="2.7.13.3"/>
    </reaction>
</comment>
<dbReference type="InterPro" id="IPR036890">
    <property type="entry name" value="HATPase_C_sf"/>
</dbReference>
<gene>
    <name evidence="18" type="ORF">H9962_05275</name>
</gene>
<dbReference type="SUPFAM" id="SSF47384">
    <property type="entry name" value="Homodimeric domain of signal transducing histidine kinase"/>
    <property type="match status" value="1"/>
</dbReference>
<sequence>MTSPNPAPTGGRPRRAAPRLLPRSLFGQLILIFTVAFLAFLVISALHAAETKRYYILRGLMSDRARRMADMALLLDTAGEEGRAVLIGRMSTKGFSIHIEPEAPVLPAPTAHVRWKEGEDMLASPENLDEASAMLARLLDRALADIRADHNVPPLEMTRRKGREDHDIPKVAKAVVREVNIPTTWEEIKGTWRRFLGRRGPHGAIPRIYQATVVLPLSDGHYVVFDDSAPGFPMIPDFPLRGILLVEIFFVLVSLLAFYLIVRPLRRLARAADNFGRDLPGTPPLPETGPREVREAAQAFNRMQRRIRDFVDERSRTLAAVSHDLRTPLTRMRLRVEQLDETQRAPLQKDMDELQQLMDTTIDLARESSGEDFAPVDVAALLESLVEDRQDMGQNVTLENAGSLDEVEPLLARPLSLKRCLGNLLDNAVRYGGGAVVSVRNSRGHLEIVICDNGPGIPEADLTRVFEPFYRLEPSRNRSTGGNGLGLAIARSMARQHGGDIILSNRPEGGLCARLTFPRSSRRPSR</sequence>
<protein>
    <recommendedName>
        <fullName evidence="3">histidine kinase</fullName>
        <ecNumber evidence="3">2.7.13.3</ecNumber>
    </recommendedName>
</protein>
<dbReference type="PROSITE" id="PS50109">
    <property type="entry name" value="HIS_KIN"/>
    <property type="match status" value="1"/>
</dbReference>
<evidence type="ECO:0000256" key="4">
    <source>
        <dbReference type="ARBA" id="ARBA00022475"/>
    </source>
</evidence>
<keyword evidence="8 15" id="KW-0812">Transmembrane</keyword>
<dbReference type="InterPro" id="IPR003660">
    <property type="entry name" value="HAMP_dom"/>
</dbReference>
<keyword evidence="13" id="KW-0902">Two-component regulatory system</keyword>
<dbReference type="GO" id="GO:0005886">
    <property type="term" value="C:plasma membrane"/>
    <property type="evidence" value="ECO:0007669"/>
    <property type="project" value="UniProtKB-SubCell"/>
</dbReference>
<feature type="domain" description="HAMP" evidence="17">
    <location>
        <begin position="259"/>
        <end position="312"/>
    </location>
</feature>
<dbReference type="EMBL" id="DXAN01000017">
    <property type="protein sequence ID" value="HJA08583.1"/>
    <property type="molecule type" value="Genomic_DNA"/>
</dbReference>
<keyword evidence="7" id="KW-0808">Transferase</keyword>
<evidence type="ECO:0000256" key="1">
    <source>
        <dbReference type="ARBA" id="ARBA00000085"/>
    </source>
</evidence>
<dbReference type="Pfam" id="PF00512">
    <property type="entry name" value="HisKA"/>
    <property type="match status" value="1"/>
</dbReference>
<dbReference type="Proteomes" id="UP000824225">
    <property type="component" value="Unassembled WGS sequence"/>
</dbReference>
<feature type="domain" description="Histidine kinase" evidence="16">
    <location>
        <begin position="320"/>
        <end position="521"/>
    </location>
</feature>
<dbReference type="GO" id="GO:0005524">
    <property type="term" value="F:ATP binding"/>
    <property type="evidence" value="ECO:0007669"/>
    <property type="project" value="UniProtKB-KW"/>
</dbReference>
<evidence type="ECO:0000256" key="8">
    <source>
        <dbReference type="ARBA" id="ARBA00022692"/>
    </source>
</evidence>
<evidence type="ECO:0000256" key="15">
    <source>
        <dbReference type="SAM" id="Phobius"/>
    </source>
</evidence>
<dbReference type="CDD" id="cd00075">
    <property type="entry name" value="HATPase"/>
    <property type="match status" value="1"/>
</dbReference>
<feature type="transmembrane region" description="Helical" evidence="15">
    <location>
        <begin position="242"/>
        <end position="262"/>
    </location>
</feature>
<evidence type="ECO:0000256" key="6">
    <source>
        <dbReference type="ARBA" id="ARBA00022553"/>
    </source>
</evidence>
<dbReference type="CDD" id="cd00082">
    <property type="entry name" value="HisKA"/>
    <property type="match status" value="1"/>
</dbReference>
<keyword evidence="12 15" id="KW-1133">Transmembrane helix</keyword>
<evidence type="ECO:0000256" key="13">
    <source>
        <dbReference type="ARBA" id="ARBA00023012"/>
    </source>
</evidence>
<organism evidence="18 19">
    <name type="scientific">Candidatus Mailhella merdigallinarum</name>
    <dbReference type="NCBI Taxonomy" id="2838658"/>
    <lineage>
        <taxon>Bacteria</taxon>
        <taxon>Pseudomonadati</taxon>
        <taxon>Thermodesulfobacteriota</taxon>
        <taxon>Desulfovibrionia</taxon>
        <taxon>Desulfovibrionales</taxon>
        <taxon>Desulfovibrionaceae</taxon>
        <taxon>Mailhella</taxon>
    </lineage>
</organism>
<evidence type="ECO:0000256" key="14">
    <source>
        <dbReference type="ARBA" id="ARBA00023136"/>
    </source>
</evidence>
<dbReference type="InterPro" id="IPR036097">
    <property type="entry name" value="HisK_dim/P_sf"/>
</dbReference>
<reference evidence="18" key="1">
    <citation type="journal article" date="2021" name="PeerJ">
        <title>Extensive microbial diversity within the chicken gut microbiome revealed by metagenomics and culture.</title>
        <authorList>
            <person name="Gilroy R."/>
            <person name="Ravi A."/>
            <person name="Getino M."/>
            <person name="Pursley I."/>
            <person name="Horton D.L."/>
            <person name="Alikhan N.F."/>
            <person name="Baker D."/>
            <person name="Gharbi K."/>
            <person name="Hall N."/>
            <person name="Watson M."/>
            <person name="Adriaenssens E.M."/>
            <person name="Foster-Nyarko E."/>
            <person name="Jarju S."/>
            <person name="Secka A."/>
            <person name="Antonio M."/>
            <person name="Oren A."/>
            <person name="Chaudhuri R.R."/>
            <person name="La Ragione R."/>
            <person name="Hildebrand F."/>
            <person name="Pallen M.J."/>
        </authorList>
    </citation>
    <scope>NUCLEOTIDE SEQUENCE</scope>
    <source>
        <strain evidence="18">CHK186-16707</strain>
    </source>
</reference>